<keyword evidence="3" id="KW-0813">Transport</keyword>
<dbReference type="GO" id="GO:0006811">
    <property type="term" value="P:monoatomic ion transport"/>
    <property type="evidence" value="ECO:0007669"/>
    <property type="project" value="UniProtKB-KW"/>
</dbReference>
<dbReference type="CDD" id="cd00342">
    <property type="entry name" value="gram_neg_porins"/>
    <property type="match status" value="1"/>
</dbReference>
<reference evidence="13 14" key="1">
    <citation type="submission" date="2019-08" db="EMBL/GenBank/DDBJ databases">
        <title>Marinobacter ZYF650 sp. nov., a marine bacterium isolated from seawater of the Mariana trench.</title>
        <authorList>
            <person name="Ahmad W."/>
        </authorList>
    </citation>
    <scope>NUCLEOTIDE SEQUENCE [LARGE SCALE GENOMIC DNA]</scope>
    <source>
        <strain evidence="13 14">ZYF650</strain>
    </source>
</reference>
<evidence type="ECO:0000256" key="9">
    <source>
        <dbReference type="ARBA" id="ARBA00023136"/>
    </source>
</evidence>
<dbReference type="Pfam" id="PF13609">
    <property type="entry name" value="Porin_4"/>
    <property type="match status" value="1"/>
</dbReference>
<dbReference type="InterPro" id="IPR050298">
    <property type="entry name" value="Gram-neg_bact_OMP"/>
</dbReference>
<dbReference type="Proteomes" id="UP000323161">
    <property type="component" value="Unassembled WGS sequence"/>
</dbReference>
<feature type="signal peptide" evidence="11">
    <location>
        <begin position="1"/>
        <end position="22"/>
    </location>
</feature>
<dbReference type="GO" id="GO:0015288">
    <property type="term" value="F:porin activity"/>
    <property type="evidence" value="ECO:0007669"/>
    <property type="project" value="UniProtKB-KW"/>
</dbReference>
<feature type="chain" id="PRO_5022738950" evidence="11">
    <location>
        <begin position="23"/>
        <end position="329"/>
    </location>
</feature>
<evidence type="ECO:0000256" key="6">
    <source>
        <dbReference type="ARBA" id="ARBA00022729"/>
    </source>
</evidence>
<dbReference type="GO" id="GO:0046930">
    <property type="term" value="C:pore complex"/>
    <property type="evidence" value="ECO:0007669"/>
    <property type="project" value="UniProtKB-KW"/>
</dbReference>
<evidence type="ECO:0000256" key="8">
    <source>
        <dbReference type="ARBA" id="ARBA00023114"/>
    </source>
</evidence>
<keyword evidence="8" id="KW-0626">Porin</keyword>
<keyword evidence="5" id="KW-0812">Transmembrane</keyword>
<dbReference type="GO" id="GO:0009279">
    <property type="term" value="C:cell outer membrane"/>
    <property type="evidence" value="ECO:0007669"/>
    <property type="project" value="UniProtKB-SubCell"/>
</dbReference>
<evidence type="ECO:0000256" key="5">
    <source>
        <dbReference type="ARBA" id="ARBA00022692"/>
    </source>
</evidence>
<sequence>MKKRLLALAIGSMVVAPSVAMADKGPIVYGKVNVSYENQDDGTNDAWKLQSNASRLGVKGDLDLDVQDLKAVYKAEFEISVDDGDKDGQTFAQRNIYGGFEHAKAGTLIAGKFDTPLKTSQGKVDQFNDIQGDLKNIMAGDNRVSNIVQYSTPTIADMVKVNVALIPGEDQSAGAEDNGVADAISSSVVFDNGAFYGALAYDSEISDKLEADPTGDSKLNILRATGMVRMDMFEVGLLYQLAEEEAGNGEDSSYLVSGAVKLDRWKLKAQYGLTQADTTDEELTLMAVGADYKLAKNSKAFAYFSQVEADLADSEDTTFGIGFEHKFSM</sequence>
<proteinExistence type="predicted"/>
<dbReference type="AlphaFoldDB" id="A0A5B0VPI9"/>
<dbReference type="SUPFAM" id="SSF56935">
    <property type="entry name" value="Porins"/>
    <property type="match status" value="1"/>
</dbReference>
<keyword evidence="14" id="KW-1185">Reference proteome</keyword>
<protein>
    <submittedName>
        <fullName evidence="13">Porin</fullName>
    </submittedName>
</protein>
<evidence type="ECO:0000313" key="13">
    <source>
        <dbReference type="EMBL" id="KAA1176105.1"/>
    </source>
</evidence>
<dbReference type="InterPro" id="IPR023614">
    <property type="entry name" value="Porin_dom_sf"/>
</dbReference>
<dbReference type="InterPro" id="IPR033900">
    <property type="entry name" value="Gram_neg_porin_domain"/>
</dbReference>
<evidence type="ECO:0000256" key="3">
    <source>
        <dbReference type="ARBA" id="ARBA00022448"/>
    </source>
</evidence>
<dbReference type="Gene3D" id="2.40.160.10">
    <property type="entry name" value="Porin"/>
    <property type="match status" value="1"/>
</dbReference>
<keyword evidence="6 11" id="KW-0732">Signal</keyword>
<comment type="subunit">
    <text evidence="2">Homotrimer.</text>
</comment>
<evidence type="ECO:0000259" key="12">
    <source>
        <dbReference type="Pfam" id="PF13609"/>
    </source>
</evidence>
<evidence type="ECO:0000256" key="11">
    <source>
        <dbReference type="SAM" id="SignalP"/>
    </source>
</evidence>
<name>A0A5B0VPI9_9GAMM</name>
<evidence type="ECO:0000256" key="10">
    <source>
        <dbReference type="ARBA" id="ARBA00023237"/>
    </source>
</evidence>
<evidence type="ECO:0000256" key="2">
    <source>
        <dbReference type="ARBA" id="ARBA00011233"/>
    </source>
</evidence>
<dbReference type="PANTHER" id="PTHR34501">
    <property type="entry name" value="PROTEIN YDDL-RELATED"/>
    <property type="match status" value="1"/>
</dbReference>
<keyword evidence="4" id="KW-1134">Transmembrane beta strand</keyword>
<accession>A0A5B0VPI9</accession>
<comment type="caution">
    <text evidence="13">The sequence shown here is derived from an EMBL/GenBank/DDBJ whole genome shotgun (WGS) entry which is preliminary data.</text>
</comment>
<dbReference type="PANTHER" id="PTHR34501:SF9">
    <property type="entry name" value="MAJOR OUTER MEMBRANE PROTEIN P.IA"/>
    <property type="match status" value="1"/>
</dbReference>
<dbReference type="RefSeq" id="WP_149598731.1">
    <property type="nucleotide sequence ID" value="NZ_VTUU01000001.1"/>
</dbReference>
<comment type="subcellular location">
    <subcellularLocation>
        <location evidence="1">Cell outer membrane</location>
        <topology evidence="1">Multi-pass membrane protein</topology>
    </subcellularLocation>
</comment>
<keyword evidence="9" id="KW-0472">Membrane</keyword>
<organism evidence="13 14">
    <name type="scientific">Marinobacter salinexigens</name>
    <dbReference type="NCBI Taxonomy" id="2919747"/>
    <lineage>
        <taxon>Bacteria</taxon>
        <taxon>Pseudomonadati</taxon>
        <taxon>Pseudomonadota</taxon>
        <taxon>Gammaproteobacteria</taxon>
        <taxon>Pseudomonadales</taxon>
        <taxon>Marinobacteraceae</taxon>
        <taxon>Marinobacter</taxon>
    </lineage>
</organism>
<keyword evidence="7" id="KW-0406">Ion transport</keyword>
<gene>
    <name evidence="13" type="ORF">FWJ25_02945</name>
</gene>
<dbReference type="EMBL" id="VTUU01000001">
    <property type="protein sequence ID" value="KAA1176105.1"/>
    <property type="molecule type" value="Genomic_DNA"/>
</dbReference>
<evidence type="ECO:0000313" key="14">
    <source>
        <dbReference type="Proteomes" id="UP000323161"/>
    </source>
</evidence>
<keyword evidence="10" id="KW-0998">Cell outer membrane</keyword>
<evidence type="ECO:0000256" key="1">
    <source>
        <dbReference type="ARBA" id="ARBA00004571"/>
    </source>
</evidence>
<evidence type="ECO:0000256" key="7">
    <source>
        <dbReference type="ARBA" id="ARBA00023065"/>
    </source>
</evidence>
<feature type="domain" description="Porin" evidence="12">
    <location>
        <begin position="12"/>
        <end position="309"/>
    </location>
</feature>
<evidence type="ECO:0000256" key="4">
    <source>
        <dbReference type="ARBA" id="ARBA00022452"/>
    </source>
</evidence>